<evidence type="ECO:0000256" key="1">
    <source>
        <dbReference type="RuleBase" id="RU004374"/>
    </source>
</evidence>
<evidence type="ECO:0000256" key="2">
    <source>
        <dbReference type="SAM" id="MobiDB-lite"/>
    </source>
</evidence>
<organism evidence="3 4">
    <name type="scientific">Periconia digitata</name>
    <dbReference type="NCBI Taxonomy" id="1303443"/>
    <lineage>
        <taxon>Eukaryota</taxon>
        <taxon>Fungi</taxon>
        <taxon>Dikarya</taxon>
        <taxon>Ascomycota</taxon>
        <taxon>Pezizomycotina</taxon>
        <taxon>Dothideomycetes</taxon>
        <taxon>Pleosporomycetidae</taxon>
        <taxon>Pleosporales</taxon>
        <taxon>Massarineae</taxon>
        <taxon>Periconiaceae</taxon>
        <taxon>Periconia</taxon>
    </lineage>
</organism>
<protein>
    <recommendedName>
        <fullName evidence="5">IF4E-domain-containing protein</fullName>
    </recommendedName>
</protein>
<dbReference type="GO" id="GO:0016281">
    <property type="term" value="C:eukaryotic translation initiation factor 4F complex"/>
    <property type="evidence" value="ECO:0007669"/>
    <property type="project" value="TreeGrafter"/>
</dbReference>
<evidence type="ECO:0008006" key="5">
    <source>
        <dbReference type="Google" id="ProtNLM"/>
    </source>
</evidence>
<dbReference type="PANTHER" id="PTHR11960">
    <property type="entry name" value="EUKARYOTIC TRANSLATION INITIATION FACTOR 4E RELATED"/>
    <property type="match status" value="1"/>
</dbReference>
<comment type="caution">
    <text evidence="3">The sequence shown here is derived from an EMBL/GenBank/DDBJ whole genome shotgun (WGS) entry which is preliminary data.</text>
</comment>
<reference evidence="3" key="1">
    <citation type="submission" date="2023-01" db="EMBL/GenBank/DDBJ databases">
        <authorList>
            <person name="Van Ghelder C."/>
            <person name="Rancurel C."/>
        </authorList>
    </citation>
    <scope>NUCLEOTIDE SEQUENCE</scope>
    <source>
        <strain evidence="3">CNCM I-4278</strain>
    </source>
</reference>
<dbReference type="Gene3D" id="3.30.760.10">
    <property type="entry name" value="RNA Cap, Translation Initiation Factor Eif4e"/>
    <property type="match status" value="1"/>
</dbReference>
<evidence type="ECO:0000313" key="4">
    <source>
        <dbReference type="Proteomes" id="UP001152607"/>
    </source>
</evidence>
<feature type="compositionally biased region" description="Low complexity" evidence="2">
    <location>
        <begin position="137"/>
        <end position="150"/>
    </location>
</feature>
<dbReference type="OrthoDB" id="590761at2759"/>
<dbReference type="GO" id="GO:0000340">
    <property type="term" value="F:RNA 7-methylguanosine cap binding"/>
    <property type="evidence" value="ECO:0007669"/>
    <property type="project" value="TreeGrafter"/>
</dbReference>
<keyword evidence="1" id="KW-0648">Protein biosynthesis</keyword>
<dbReference type="SUPFAM" id="SSF55418">
    <property type="entry name" value="eIF4e-like"/>
    <property type="match status" value="1"/>
</dbReference>
<feature type="region of interest" description="Disordered" evidence="2">
    <location>
        <begin position="323"/>
        <end position="353"/>
    </location>
</feature>
<feature type="compositionally biased region" description="Polar residues" evidence="2">
    <location>
        <begin position="64"/>
        <end position="74"/>
    </location>
</feature>
<dbReference type="InterPro" id="IPR001040">
    <property type="entry name" value="TIF_eIF_4E"/>
</dbReference>
<dbReference type="EMBL" id="CAOQHR010000002">
    <property type="protein sequence ID" value="CAI6306401.1"/>
    <property type="molecule type" value="Genomic_DNA"/>
</dbReference>
<feature type="compositionally biased region" description="Basic and acidic residues" evidence="2">
    <location>
        <begin position="328"/>
        <end position="353"/>
    </location>
</feature>
<evidence type="ECO:0000313" key="3">
    <source>
        <dbReference type="EMBL" id="CAI6306401.1"/>
    </source>
</evidence>
<keyword evidence="1" id="KW-0396">Initiation factor</keyword>
<dbReference type="InterPro" id="IPR019770">
    <property type="entry name" value="TIF_eIF_4E_CS"/>
</dbReference>
<keyword evidence="1" id="KW-0694">RNA-binding</keyword>
<dbReference type="PANTHER" id="PTHR11960:SF18">
    <property type="entry name" value="EUKARYOTIC TRANSLATION INITIATION FACTOR 4E HOMOLOGOUS PROTEIN, ISOFORM B"/>
    <property type="match status" value="1"/>
</dbReference>
<proteinExistence type="inferred from homology"/>
<comment type="similarity">
    <text evidence="1">Belongs to the eukaryotic initiation factor 4E family.</text>
</comment>
<sequence>MDSKDNLWTRRSNTSKLSLSMSHSGGHADKPDSSQRPFSATKRFGGDTSSHGGRNPFNAIHSPITGTGLASPTTAGSSAFGLGSGAFASFGSATKTPKTPGTAFDFKSVAAGGTPSTPSDKKEKASQIAQSSRKESLSTAASEEVATSSAPPDTGAPWPLKYTWVIWYRPPTPKNSDYEKSTKPLCRISTAQDFWKTFIHLNRPSTLPTVSDYHFFKEGIRPVWEDEENKRGGKWIMRLKKGVADRYWEELLMALIGDQFMEAADEVCGFVLSVRSGEDVFSIWTKNDGGRNIKIRETVKRVLGLPEGTNIIWRSHDESIAQRSAIDQARHDKGHQEKRRLPAADESKEKNVS</sequence>
<dbReference type="InterPro" id="IPR023398">
    <property type="entry name" value="TIF_eIF4e-like"/>
</dbReference>
<feature type="region of interest" description="Disordered" evidence="2">
    <location>
        <begin position="104"/>
        <end position="152"/>
    </location>
</feature>
<keyword evidence="4" id="KW-1185">Reference proteome</keyword>
<dbReference type="FunFam" id="3.30.760.10:FF:000015">
    <property type="entry name" value="Translation initiation factor eIF4E3, putative"/>
    <property type="match status" value="1"/>
</dbReference>
<accession>A0A9W4U5X0</accession>
<gene>
    <name evidence="3" type="ORF">PDIGIT_LOCUS3042</name>
</gene>
<dbReference type="AlphaFoldDB" id="A0A9W4U5X0"/>
<dbReference type="Proteomes" id="UP001152607">
    <property type="component" value="Unassembled WGS sequence"/>
</dbReference>
<dbReference type="PROSITE" id="PS00813">
    <property type="entry name" value="IF4E"/>
    <property type="match status" value="1"/>
</dbReference>
<feature type="compositionally biased region" description="Polar residues" evidence="2">
    <location>
        <begin position="9"/>
        <end position="23"/>
    </location>
</feature>
<feature type="region of interest" description="Disordered" evidence="2">
    <location>
        <begin position="1"/>
        <end position="75"/>
    </location>
</feature>
<dbReference type="Pfam" id="PF01652">
    <property type="entry name" value="IF4E"/>
    <property type="match status" value="1"/>
</dbReference>
<name>A0A9W4U5X0_9PLEO</name>
<dbReference type="GO" id="GO:0003743">
    <property type="term" value="F:translation initiation factor activity"/>
    <property type="evidence" value="ECO:0007669"/>
    <property type="project" value="UniProtKB-KW"/>
</dbReference>